<dbReference type="EMBL" id="WSZM01000242">
    <property type="protein sequence ID" value="KAF4037290.1"/>
    <property type="molecule type" value="Genomic_DNA"/>
</dbReference>
<name>A0A833T1E8_PHYIN</name>
<evidence type="ECO:0000256" key="1">
    <source>
        <dbReference type="SAM" id="Phobius"/>
    </source>
</evidence>
<evidence type="ECO:0000313" key="2">
    <source>
        <dbReference type="EMBL" id="KAF4037290.1"/>
    </source>
</evidence>
<evidence type="ECO:0000313" key="3">
    <source>
        <dbReference type="Proteomes" id="UP000602510"/>
    </source>
</evidence>
<accession>A0A833T1E8</accession>
<dbReference type="Proteomes" id="UP000602510">
    <property type="component" value="Unassembled WGS sequence"/>
</dbReference>
<gene>
    <name evidence="2" type="ORF">GN244_ATG10517</name>
</gene>
<keyword evidence="1" id="KW-1133">Transmembrane helix</keyword>
<keyword evidence="1" id="KW-0812">Transmembrane</keyword>
<proteinExistence type="predicted"/>
<comment type="caution">
    <text evidence="2">The sequence shown here is derived from an EMBL/GenBank/DDBJ whole genome shotgun (WGS) entry which is preliminary data.</text>
</comment>
<keyword evidence="3" id="KW-1185">Reference proteome</keyword>
<organism evidence="2 3">
    <name type="scientific">Phytophthora infestans</name>
    <name type="common">Potato late blight agent</name>
    <name type="synonym">Botrytis infestans</name>
    <dbReference type="NCBI Taxonomy" id="4787"/>
    <lineage>
        <taxon>Eukaryota</taxon>
        <taxon>Sar</taxon>
        <taxon>Stramenopiles</taxon>
        <taxon>Oomycota</taxon>
        <taxon>Peronosporomycetes</taxon>
        <taxon>Peronosporales</taxon>
        <taxon>Peronosporaceae</taxon>
        <taxon>Phytophthora</taxon>
    </lineage>
</organism>
<sequence>MVITIYGLFFSLVLCIVLVALYVACVLQPLTDIPLNTEAPQRRKSSNSQVPASVRGHNLLVAFVLDLDSPTISISVSSWAVSIVDVAEFWQRQKRLESLHLIGRCCFSRSFGARHRELGD</sequence>
<protein>
    <submittedName>
        <fullName evidence="2">Uncharacterized protein</fullName>
    </submittedName>
</protein>
<reference evidence="2" key="1">
    <citation type="submission" date="2020-04" db="EMBL/GenBank/DDBJ databases">
        <title>Hybrid Assembly of Korean Phytophthora infestans isolates.</title>
        <authorList>
            <person name="Prokchorchik M."/>
            <person name="Lee Y."/>
            <person name="Seo J."/>
            <person name="Cho J.-H."/>
            <person name="Park Y.-E."/>
            <person name="Jang D.-C."/>
            <person name="Im J.-S."/>
            <person name="Choi J.-G."/>
            <person name="Park H.-J."/>
            <person name="Lee G.-B."/>
            <person name="Lee Y.-G."/>
            <person name="Hong S.-Y."/>
            <person name="Cho K."/>
            <person name="Sohn K.H."/>
        </authorList>
    </citation>
    <scope>NUCLEOTIDE SEQUENCE</scope>
    <source>
        <strain evidence="2">KR_1_A1</strain>
    </source>
</reference>
<dbReference type="AlphaFoldDB" id="A0A833T1E8"/>
<feature type="transmembrane region" description="Helical" evidence="1">
    <location>
        <begin position="6"/>
        <end position="27"/>
    </location>
</feature>
<keyword evidence="1" id="KW-0472">Membrane</keyword>